<evidence type="ECO:0000256" key="3">
    <source>
        <dbReference type="ARBA" id="ARBA00011152"/>
    </source>
</evidence>
<proteinExistence type="inferred from homology"/>
<dbReference type="Gene3D" id="3.40.50.880">
    <property type="match status" value="1"/>
</dbReference>
<evidence type="ECO:0000256" key="2">
    <source>
        <dbReference type="ARBA" id="ARBA00005091"/>
    </source>
</evidence>
<keyword evidence="13" id="KW-0808">Transferase</keyword>
<evidence type="ECO:0000256" key="9">
    <source>
        <dbReference type="ARBA" id="ARBA00023239"/>
    </source>
</evidence>
<name>A0A3B1C0K1_9ZZZZ</name>
<dbReference type="GO" id="GO:0000107">
    <property type="term" value="F:imidazoleglycerol-phosphate synthase activity"/>
    <property type="evidence" value="ECO:0007669"/>
    <property type="project" value="TreeGrafter"/>
</dbReference>
<dbReference type="PIRSF" id="PIRSF000495">
    <property type="entry name" value="Amidotransf_hisH"/>
    <property type="match status" value="1"/>
</dbReference>
<dbReference type="UniPathway" id="UPA00031">
    <property type="reaction ID" value="UER00010"/>
</dbReference>
<evidence type="ECO:0000256" key="4">
    <source>
        <dbReference type="ARBA" id="ARBA00022490"/>
    </source>
</evidence>
<keyword evidence="8" id="KW-0368">Histidine biosynthesis</keyword>
<comment type="catalytic activity">
    <reaction evidence="10">
        <text>5-[(5-phospho-1-deoxy-D-ribulos-1-ylimino)methylamino]-1-(5-phospho-beta-D-ribosyl)imidazole-4-carboxamide + L-glutamine = D-erythro-1-(imidazol-4-yl)glycerol 3-phosphate + 5-amino-1-(5-phospho-beta-D-ribosyl)imidazole-4-carboxamide + L-glutamate + H(+)</text>
        <dbReference type="Rhea" id="RHEA:24793"/>
        <dbReference type="ChEBI" id="CHEBI:15378"/>
        <dbReference type="ChEBI" id="CHEBI:29985"/>
        <dbReference type="ChEBI" id="CHEBI:58278"/>
        <dbReference type="ChEBI" id="CHEBI:58359"/>
        <dbReference type="ChEBI" id="CHEBI:58475"/>
        <dbReference type="ChEBI" id="CHEBI:58525"/>
        <dbReference type="EC" id="4.3.2.10"/>
    </reaction>
</comment>
<feature type="domain" description="Glutamine amidotransferase" evidence="12">
    <location>
        <begin position="5"/>
        <end position="200"/>
    </location>
</feature>
<keyword evidence="13" id="KW-0328">Glycosyltransferase</keyword>
<gene>
    <name evidence="13" type="ORF">MNBD_NITROSPINAE02-396</name>
</gene>
<dbReference type="InterPro" id="IPR017926">
    <property type="entry name" value="GATASE"/>
</dbReference>
<dbReference type="PANTHER" id="PTHR42701:SF1">
    <property type="entry name" value="IMIDAZOLE GLYCEROL PHOSPHATE SYNTHASE SUBUNIT HISH"/>
    <property type="match status" value="1"/>
</dbReference>
<dbReference type="GO" id="GO:0016829">
    <property type="term" value="F:lyase activity"/>
    <property type="evidence" value="ECO:0007669"/>
    <property type="project" value="UniProtKB-KW"/>
</dbReference>
<dbReference type="PANTHER" id="PTHR42701">
    <property type="entry name" value="IMIDAZOLE GLYCEROL PHOSPHATE SYNTHASE SUBUNIT HISH"/>
    <property type="match status" value="1"/>
</dbReference>
<dbReference type="EC" id="2.4.2.-" evidence="13"/>
<dbReference type="GO" id="GO:0000105">
    <property type="term" value="P:L-histidine biosynthetic process"/>
    <property type="evidence" value="ECO:0007669"/>
    <property type="project" value="UniProtKB-UniPathway"/>
</dbReference>
<dbReference type="GO" id="GO:0004359">
    <property type="term" value="F:glutaminase activity"/>
    <property type="evidence" value="ECO:0007669"/>
    <property type="project" value="UniProtKB-EC"/>
</dbReference>
<comment type="subunit">
    <text evidence="3">Heterodimer of HisH and HisF.</text>
</comment>
<keyword evidence="4" id="KW-0963">Cytoplasm</keyword>
<reference evidence="13" key="1">
    <citation type="submission" date="2018-06" db="EMBL/GenBank/DDBJ databases">
        <authorList>
            <person name="Zhirakovskaya E."/>
        </authorList>
    </citation>
    <scope>NUCLEOTIDE SEQUENCE</scope>
</reference>
<dbReference type="PROSITE" id="PS51273">
    <property type="entry name" value="GATASE_TYPE_1"/>
    <property type="match status" value="1"/>
</dbReference>
<protein>
    <submittedName>
        <fullName evidence="13">Imidazole glycerol phosphate synthase amidotransferase subunit</fullName>
        <ecNumber evidence="13">2.4.2.-</ecNumber>
    </submittedName>
</protein>
<evidence type="ECO:0000256" key="1">
    <source>
        <dbReference type="ARBA" id="ARBA00004496"/>
    </source>
</evidence>
<comment type="pathway">
    <text evidence="2">Amino-acid biosynthesis; L-histidine biosynthesis; L-histidine from 5-phospho-alpha-D-ribose 1-diphosphate: step 5/9.</text>
</comment>
<accession>A0A3B1C0K1</accession>
<keyword evidence="6" id="KW-0378">Hydrolase</keyword>
<evidence type="ECO:0000256" key="5">
    <source>
        <dbReference type="ARBA" id="ARBA00022605"/>
    </source>
</evidence>
<dbReference type="Pfam" id="PF00117">
    <property type="entry name" value="GATase"/>
    <property type="match status" value="1"/>
</dbReference>
<evidence type="ECO:0000256" key="6">
    <source>
        <dbReference type="ARBA" id="ARBA00022801"/>
    </source>
</evidence>
<dbReference type="FunFam" id="3.40.50.880:FF:000009">
    <property type="entry name" value="Imidazole glycerol phosphate synthase subunit HisH"/>
    <property type="match status" value="1"/>
</dbReference>
<dbReference type="AlphaFoldDB" id="A0A3B1C0K1"/>
<dbReference type="InterPro" id="IPR010139">
    <property type="entry name" value="Imidazole-glycPsynth_HisH"/>
</dbReference>
<evidence type="ECO:0000256" key="11">
    <source>
        <dbReference type="ARBA" id="ARBA00049534"/>
    </source>
</evidence>
<evidence type="ECO:0000256" key="7">
    <source>
        <dbReference type="ARBA" id="ARBA00022962"/>
    </source>
</evidence>
<evidence type="ECO:0000256" key="8">
    <source>
        <dbReference type="ARBA" id="ARBA00023102"/>
    </source>
</evidence>
<dbReference type="EMBL" id="UOGE01000023">
    <property type="protein sequence ID" value="VAX17534.1"/>
    <property type="molecule type" value="Genomic_DNA"/>
</dbReference>
<comment type="catalytic activity">
    <reaction evidence="11">
        <text>L-glutamine + H2O = L-glutamate + NH4(+)</text>
        <dbReference type="Rhea" id="RHEA:15889"/>
        <dbReference type="ChEBI" id="CHEBI:15377"/>
        <dbReference type="ChEBI" id="CHEBI:28938"/>
        <dbReference type="ChEBI" id="CHEBI:29985"/>
        <dbReference type="ChEBI" id="CHEBI:58359"/>
        <dbReference type="EC" id="3.5.1.2"/>
    </reaction>
</comment>
<keyword evidence="9" id="KW-0456">Lyase</keyword>
<evidence type="ECO:0000256" key="10">
    <source>
        <dbReference type="ARBA" id="ARBA00047838"/>
    </source>
</evidence>
<keyword evidence="7" id="KW-0315">Glutamine amidotransferase</keyword>
<organism evidence="13">
    <name type="scientific">hydrothermal vent metagenome</name>
    <dbReference type="NCBI Taxonomy" id="652676"/>
    <lineage>
        <taxon>unclassified sequences</taxon>
        <taxon>metagenomes</taxon>
        <taxon>ecological metagenomes</taxon>
    </lineage>
</organism>
<evidence type="ECO:0000313" key="13">
    <source>
        <dbReference type="EMBL" id="VAX17534.1"/>
    </source>
</evidence>
<sequence>MSIVIVDYDAGNLRSVQKAFEHVGASALVTREAEAVASAPALVLPGVGAFPECMLNLRRFGLLGAVKDFIASGRPFLGICVGFQLLFDESEEFGKSEGLGVLKGKCIKFRPPLTRRYKIPHMGWNQVEYKNKGKLFEGIEDGSDFYFVHSYYPCPQEEIIVGETEYGERFASSVETGNIFGTQFHPEKSQGVGLKVLENFSSIAG</sequence>
<evidence type="ECO:0000259" key="12">
    <source>
        <dbReference type="Pfam" id="PF00117"/>
    </source>
</evidence>
<dbReference type="GO" id="GO:0005737">
    <property type="term" value="C:cytoplasm"/>
    <property type="evidence" value="ECO:0007669"/>
    <property type="project" value="UniProtKB-SubCell"/>
</dbReference>
<dbReference type="HAMAP" id="MF_00278">
    <property type="entry name" value="HisH"/>
    <property type="match status" value="1"/>
</dbReference>
<comment type="subcellular location">
    <subcellularLocation>
        <location evidence="1">Cytoplasm</location>
    </subcellularLocation>
</comment>
<dbReference type="SUPFAM" id="SSF52317">
    <property type="entry name" value="Class I glutamine amidotransferase-like"/>
    <property type="match status" value="1"/>
</dbReference>
<dbReference type="InterPro" id="IPR029062">
    <property type="entry name" value="Class_I_gatase-like"/>
</dbReference>
<keyword evidence="5" id="KW-0028">Amino-acid biosynthesis</keyword>
<dbReference type="CDD" id="cd01748">
    <property type="entry name" value="GATase1_IGP_Synthase"/>
    <property type="match status" value="1"/>
</dbReference>
<dbReference type="NCBIfam" id="TIGR01855">
    <property type="entry name" value="IMP_synth_hisH"/>
    <property type="match status" value="1"/>
</dbReference>